<dbReference type="EMBL" id="BMIL01000003">
    <property type="protein sequence ID" value="GGC59904.1"/>
    <property type="molecule type" value="Genomic_DNA"/>
</dbReference>
<dbReference type="PROSITE" id="PS51257">
    <property type="entry name" value="PROKAR_LIPOPROTEIN"/>
    <property type="match status" value="1"/>
</dbReference>
<accession>A0A916XC80</accession>
<proteinExistence type="predicted"/>
<gene>
    <name evidence="1" type="ORF">GCM10011387_11900</name>
</gene>
<reference evidence="1" key="1">
    <citation type="journal article" date="2014" name="Int. J. Syst. Evol. Microbiol.">
        <title>Complete genome sequence of Corynebacterium casei LMG S-19264T (=DSM 44701T), isolated from a smear-ripened cheese.</title>
        <authorList>
            <consortium name="US DOE Joint Genome Institute (JGI-PGF)"/>
            <person name="Walter F."/>
            <person name="Albersmeier A."/>
            <person name="Kalinowski J."/>
            <person name="Ruckert C."/>
        </authorList>
    </citation>
    <scope>NUCLEOTIDE SEQUENCE</scope>
    <source>
        <strain evidence="1">CGMCC 1.15343</strain>
    </source>
</reference>
<keyword evidence="2" id="KW-1185">Reference proteome</keyword>
<name>A0A916XC80_9SPHI</name>
<dbReference type="Gene3D" id="2.60.40.2970">
    <property type="match status" value="1"/>
</dbReference>
<organism evidence="1 2">
    <name type="scientific">Pedobacter quisquiliarum</name>
    <dbReference type="NCBI Taxonomy" id="1834438"/>
    <lineage>
        <taxon>Bacteria</taxon>
        <taxon>Pseudomonadati</taxon>
        <taxon>Bacteroidota</taxon>
        <taxon>Sphingobacteriia</taxon>
        <taxon>Sphingobacteriales</taxon>
        <taxon>Sphingobacteriaceae</taxon>
        <taxon>Pedobacter</taxon>
    </lineage>
</organism>
<dbReference type="Proteomes" id="UP000651668">
    <property type="component" value="Unassembled WGS sequence"/>
</dbReference>
<evidence type="ECO:0008006" key="3">
    <source>
        <dbReference type="Google" id="ProtNLM"/>
    </source>
</evidence>
<reference evidence="1" key="2">
    <citation type="submission" date="2020-09" db="EMBL/GenBank/DDBJ databases">
        <authorList>
            <person name="Sun Q."/>
            <person name="Zhou Y."/>
        </authorList>
    </citation>
    <scope>NUCLEOTIDE SEQUENCE</scope>
    <source>
        <strain evidence="1">CGMCC 1.15343</strain>
    </source>
</reference>
<dbReference type="AlphaFoldDB" id="A0A916XC80"/>
<sequence length="170" mass="18171">MRQILTCLLLVAAASGCQNRKLSATADTLNLDSTAANAPMAAKLETRLAPAATVFTPDSVMLSFTIVNHADSAQRFVKWETPFEPFLGKYLEIMDTAGKEAEFTGAMARRVMPPPAEAYIEVAAHDSVRTVFNAAKNYVLAPGDYTIKYTGGGVSSLDGGKAIKLKVTQP</sequence>
<protein>
    <recommendedName>
        <fullName evidence="3">Protease</fullName>
    </recommendedName>
</protein>
<comment type="caution">
    <text evidence="1">The sequence shown here is derived from an EMBL/GenBank/DDBJ whole genome shotgun (WGS) entry which is preliminary data.</text>
</comment>
<dbReference type="RefSeq" id="WP_188625934.1">
    <property type="nucleotide sequence ID" value="NZ_BMIL01000003.1"/>
</dbReference>
<evidence type="ECO:0000313" key="2">
    <source>
        <dbReference type="Proteomes" id="UP000651668"/>
    </source>
</evidence>
<evidence type="ECO:0000313" key="1">
    <source>
        <dbReference type="EMBL" id="GGC59904.1"/>
    </source>
</evidence>